<feature type="domain" description="Disease resistance R13L4/SHOC-2-like LRR" evidence="10">
    <location>
        <begin position="602"/>
        <end position="786"/>
    </location>
</feature>
<dbReference type="SUPFAM" id="SSF52540">
    <property type="entry name" value="P-loop containing nucleoside triphosphate hydrolases"/>
    <property type="match status" value="1"/>
</dbReference>
<keyword evidence="2" id="KW-0547">Nucleotide-binding</keyword>
<dbReference type="GO" id="GO:0006952">
    <property type="term" value="P:defense response"/>
    <property type="evidence" value="ECO:0007669"/>
    <property type="project" value="UniProtKB-KW"/>
</dbReference>
<dbReference type="Gene3D" id="3.80.10.10">
    <property type="entry name" value="Ribonuclease Inhibitor"/>
    <property type="match status" value="2"/>
</dbReference>
<evidence type="ECO:0000256" key="3">
    <source>
        <dbReference type="ARBA" id="ARBA00022821"/>
    </source>
</evidence>
<reference evidence="11 12" key="1">
    <citation type="journal article" date="2020" name="bioRxiv">
        <title>Sequence and annotation of 42 cannabis genomes reveals extensive copy number variation in cannabinoid synthesis and pathogen resistance genes.</title>
        <authorList>
            <person name="Mckernan K.J."/>
            <person name="Helbert Y."/>
            <person name="Kane L.T."/>
            <person name="Ebling H."/>
            <person name="Zhang L."/>
            <person name="Liu B."/>
            <person name="Eaton Z."/>
            <person name="Mclaughlin S."/>
            <person name="Kingan S."/>
            <person name="Baybayan P."/>
            <person name="Concepcion G."/>
            <person name="Jordan M."/>
            <person name="Riva A."/>
            <person name="Barbazuk W."/>
            <person name="Harkins T."/>
        </authorList>
    </citation>
    <scope>NUCLEOTIDE SEQUENCE [LARGE SCALE GENOMIC DNA]</scope>
    <source>
        <strain evidence="12">cv. Jamaican Lion 4</strain>
        <tissue evidence="11">Leaf</tissue>
    </source>
</reference>
<evidence type="ECO:0000256" key="2">
    <source>
        <dbReference type="ARBA" id="ARBA00022741"/>
    </source>
</evidence>
<name>A0A7J6HMP7_CANSA</name>
<feature type="domain" description="Disease resistance N-terminal" evidence="8">
    <location>
        <begin position="24"/>
        <end position="110"/>
    </location>
</feature>
<evidence type="ECO:0000256" key="6">
    <source>
        <dbReference type="SAM" id="Phobius"/>
    </source>
</evidence>
<dbReference type="SUPFAM" id="SSF52058">
    <property type="entry name" value="L domain-like"/>
    <property type="match status" value="1"/>
</dbReference>
<dbReference type="InterPro" id="IPR027417">
    <property type="entry name" value="P-loop_NTPase"/>
</dbReference>
<dbReference type="InterPro" id="IPR036388">
    <property type="entry name" value="WH-like_DNA-bd_sf"/>
</dbReference>
<dbReference type="Gene3D" id="3.40.50.300">
    <property type="entry name" value="P-loop containing nucleotide triphosphate hydrolases"/>
    <property type="match status" value="1"/>
</dbReference>
<evidence type="ECO:0000256" key="5">
    <source>
        <dbReference type="SAM" id="MobiDB-lite"/>
    </source>
</evidence>
<dbReference type="Pfam" id="PF23559">
    <property type="entry name" value="WHD_DRP"/>
    <property type="match status" value="1"/>
</dbReference>
<dbReference type="InterPro" id="IPR002182">
    <property type="entry name" value="NB-ARC"/>
</dbReference>
<keyword evidence="6" id="KW-0472">Membrane</keyword>
<keyword evidence="12" id="KW-1185">Reference proteome</keyword>
<evidence type="ECO:0000313" key="12">
    <source>
        <dbReference type="Proteomes" id="UP000583929"/>
    </source>
</evidence>
<feature type="region of interest" description="Disordered" evidence="5">
    <location>
        <begin position="991"/>
        <end position="1030"/>
    </location>
</feature>
<comment type="caution">
    <text evidence="11">The sequence shown here is derived from an EMBL/GenBank/DDBJ whole genome shotgun (WGS) entry which is preliminary data.</text>
</comment>
<evidence type="ECO:0000259" key="8">
    <source>
        <dbReference type="Pfam" id="PF18052"/>
    </source>
</evidence>
<gene>
    <name evidence="11" type="ORF">G4B88_020848</name>
</gene>
<feature type="domain" description="NB-ARC" evidence="7">
    <location>
        <begin position="191"/>
        <end position="355"/>
    </location>
</feature>
<evidence type="ECO:0000259" key="10">
    <source>
        <dbReference type="Pfam" id="PF23598"/>
    </source>
</evidence>
<dbReference type="PRINTS" id="PR00364">
    <property type="entry name" value="DISEASERSIST"/>
</dbReference>
<dbReference type="AlphaFoldDB" id="A0A7J6HMP7"/>
<evidence type="ECO:0000259" key="9">
    <source>
        <dbReference type="Pfam" id="PF23559"/>
    </source>
</evidence>
<dbReference type="Pfam" id="PF23598">
    <property type="entry name" value="LRR_14"/>
    <property type="match status" value="1"/>
</dbReference>
<dbReference type="GO" id="GO:0051707">
    <property type="term" value="P:response to other organism"/>
    <property type="evidence" value="ECO:0007669"/>
    <property type="project" value="UniProtKB-ARBA"/>
</dbReference>
<protein>
    <submittedName>
        <fullName evidence="11">Uncharacterized protein</fullName>
    </submittedName>
</protein>
<evidence type="ECO:0000256" key="4">
    <source>
        <dbReference type="ARBA" id="ARBA00022840"/>
    </source>
</evidence>
<dbReference type="EMBL" id="JAATIQ010000037">
    <property type="protein sequence ID" value="KAF4396211.1"/>
    <property type="molecule type" value="Genomic_DNA"/>
</dbReference>
<keyword evidence="6" id="KW-1133">Transmembrane helix</keyword>
<evidence type="ECO:0000313" key="11">
    <source>
        <dbReference type="EMBL" id="KAF4396211.1"/>
    </source>
</evidence>
<dbReference type="InterPro" id="IPR041118">
    <property type="entry name" value="Rx_N"/>
</dbReference>
<dbReference type="GO" id="GO:0005524">
    <property type="term" value="F:ATP binding"/>
    <property type="evidence" value="ECO:0007669"/>
    <property type="project" value="UniProtKB-KW"/>
</dbReference>
<dbReference type="Gene3D" id="1.10.10.10">
    <property type="entry name" value="Winged helix-like DNA-binding domain superfamily/Winged helix DNA-binding domain"/>
    <property type="match status" value="1"/>
</dbReference>
<dbReference type="Gene3D" id="1.20.5.4130">
    <property type="match status" value="1"/>
</dbReference>
<dbReference type="Pfam" id="PF00931">
    <property type="entry name" value="NB-ARC"/>
    <property type="match status" value="1"/>
</dbReference>
<dbReference type="InterPro" id="IPR042197">
    <property type="entry name" value="Apaf_helical"/>
</dbReference>
<organism evidence="11 12">
    <name type="scientific">Cannabis sativa</name>
    <name type="common">Hemp</name>
    <name type="synonym">Marijuana</name>
    <dbReference type="NCBI Taxonomy" id="3483"/>
    <lineage>
        <taxon>Eukaryota</taxon>
        <taxon>Viridiplantae</taxon>
        <taxon>Streptophyta</taxon>
        <taxon>Embryophyta</taxon>
        <taxon>Tracheophyta</taxon>
        <taxon>Spermatophyta</taxon>
        <taxon>Magnoliopsida</taxon>
        <taxon>eudicotyledons</taxon>
        <taxon>Gunneridae</taxon>
        <taxon>Pentapetalae</taxon>
        <taxon>rosids</taxon>
        <taxon>fabids</taxon>
        <taxon>Rosales</taxon>
        <taxon>Cannabaceae</taxon>
        <taxon>Cannabis</taxon>
    </lineage>
</organism>
<evidence type="ECO:0000256" key="1">
    <source>
        <dbReference type="ARBA" id="ARBA00022737"/>
    </source>
</evidence>
<keyword evidence="6" id="KW-0812">Transmembrane</keyword>
<dbReference type="InterPro" id="IPR058922">
    <property type="entry name" value="WHD_DRP"/>
</dbReference>
<dbReference type="Pfam" id="PF18052">
    <property type="entry name" value="Rx_N"/>
    <property type="match status" value="1"/>
</dbReference>
<dbReference type="PANTHER" id="PTHR36766:SF61">
    <property type="entry name" value="NB-ARC DOMAIN DISEASE RESISTANCE PROTEIN"/>
    <property type="match status" value="1"/>
</dbReference>
<feature type="transmembrane region" description="Helical" evidence="6">
    <location>
        <begin position="1111"/>
        <end position="1136"/>
    </location>
</feature>
<evidence type="ECO:0000259" key="7">
    <source>
        <dbReference type="Pfam" id="PF00931"/>
    </source>
</evidence>
<keyword evidence="1" id="KW-0677">Repeat</keyword>
<accession>A0A7J6HMP7</accession>
<dbReference type="Gene3D" id="1.10.8.430">
    <property type="entry name" value="Helical domain of apoptotic protease-activating factors"/>
    <property type="match status" value="1"/>
</dbReference>
<dbReference type="InterPro" id="IPR055414">
    <property type="entry name" value="LRR_R13L4/SHOC2-like"/>
</dbReference>
<sequence>TALLFCREEWEKMAELIAADVAIFLLEKLGTTAYKQICLARGLKGNIEKLREDIRKIEGFLIDAIENQVKKDDVIDWLTRLKNVFLDAEDVLDEFECEKQRRKFVEEHGSPSRKVRRFVSRSNPLFFSLYLGHSIEYITKSLDKLYADRQKLGLNEKVEGIYRSVKEWKDAGSFVVSSKVIGRDDEQRKIVDCLIDHVHVHDHKLSVIHIYGMPGIGKTALAKLVSQDERVNRYFQLKIWVSVTKELEVHKLLEMMLNYVTKKKNKNSAKDHLIAELQGYIKQKRFLLILDNVWDEDEEKWDELSGYLRGGCKGSKIVITTRNEQLRIRCMKPDFSHKVEGLSPEYSLSLFLQHACVEGVRDINRRQRLIEIGKEIVLNQCEGVPLVLENLGNLLYSDSNEQSWNRIKESKIWELQGLMTKVSATLLLSYHDLSFDLKRCFLCCSLFERRKEICSLELIQLWMAHGVLPIDESKCLEDIGHEVFNKLRLKSFFKNVINHGWYYTFHMDDIIHQFALSVAKNEYLMLKTSVDESEVPNTLRHLAIRPDGIPTDRELDNDDDDDDDNSCHGVEVPFTKMKSVRTIIFPGLSSKPSINFFFNKQLIKNYVNLRMLDLSKSSFETLPSYIGGMKRLRSLNLSWNCKLTKLPDSICKLQSLQSLQLQGCTELEGLPKNIKNLRENLIFLSITTKEELFDHDNGIQYLTSLRTLMIDECHKLQLLSDKVIESLTALKTLVISNCEKLLFYEKPKISPTIRLQRLKLSNLPKAKIFPSWIEGCKQSLQYLWLSGCSNLSITELQLQWLSKRKSFMEIQITDCPQLLSLLPDEMHGDDIVVRIFGTSTEDQKAMNCQFRQQIEQQQIMTMLDLYKSRKLKAEEINANPAEHLEAIKRSLVGKLPQLSNITTEHIESEIKFLKKRFEIVHEILNGQCSNEFTWNSCKKMVTAEEIVWDIHPEANEFRNKPFPFYEELKELYSLTVEDQKIIKKSIEIENKDQASTSSSSSSSPEAPKTMSDDETEEGKREDLIPQPMDLVPSITSSDISLAKKNENVSGFGEIGEAIKEAARIIAGEMKDLYGGIDAKIVKLNNELTKNTTLTMTERHKATHLISQNNGFLSILFSLPQGLYLVSNLVMMAYIIII</sequence>
<dbReference type="Proteomes" id="UP000583929">
    <property type="component" value="Unassembled WGS sequence"/>
</dbReference>
<dbReference type="GO" id="GO:0043531">
    <property type="term" value="F:ADP binding"/>
    <property type="evidence" value="ECO:0007669"/>
    <property type="project" value="InterPro"/>
</dbReference>
<feature type="non-terminal residue" evidence="11">
    <location>
        <position position="1"/>
    </location>
</feature>
<keyword evidence="3" id="KW-0611">Plant defense</keyword>
<keyword evidence="4" id="KW-0067">ATP-binding</keyword>
<dbReference type="InterPro" id="IPR032675">
    <property type="entry name" value="LRR_dom_sf"/>
</dbReference>
<proteinExistence type="predicted"/>
<feature type="domain" description="Disease resistance protein winged helix" evidence="9">
    <location>
        <begin position="446"/>
        <end position="515"/>
    </location>
</feature>
<dbReference type="PANTHER" id="PTHR36766">
    <property type="entry name" value="PLANT BROAD-SPECTRUM MILDEW RESISTANCE PROTEIN RPW8"/>
    <property type="match status" value="1"/>
</dbReference>